<feature type="domain" description="AbiEi antitoxin N-terminal" evidence="1">
    <location>
        <begin position="8"/>
        <end position="55"/>
    </location>
</feature>
<name>A0A429G3L3_9CREN</name>
<evidence type="ECO:0000313" key="3">
    <source>
        <dbReference type="Proteomes" id="UP000278149"/>
    </source>
</evidence>
<gene>
    <name evidence="2" type="ORF">D9Q81_06395</name>
</gene>
<protein>
    <recommendedName>
        <fullName evidence="1">AbiEi antitoxin N-terminal domain-containing protein</fullName>
    </recommendedName>
</protein>
<evidence type="ECO:0000313" key="2">
    <source>
        <dbReference type="EMBL" id="RSN68339.1"/>
    </source>
</evidence>
<accession>A0A429G3L3</accession>
<comment type="caution">
    <text evidence="2">The sequence shown here is derived from an EMBL/GenBank/DDBJ whole genome shotgun (WGS) entry which is preliminary data.</text>
</comment>
<dbReference type="EMBL" id="RCOR01000031">
    <property type="protein sequence ID" value="RSN68339.1"/>
    <property type="molecule type" value="Genomic_DNA"/>
</dbReference>
<reference evidence="2 3" key="1">
    <citation type="submission" date="2018-10" db="EMBL/GenBank/DDBJ databases">
        <title>Co-occurring genomic capacity for anaerobic methane metabolism and dissimilatory sulfite reduction discovered in the Korarchaeota.</title>
        <authorList>
            <person name="Mckay L.J."/>
            <person name="Dlakic M."/>
            <person name="Fields M.W."/>
            <person name="Delmont T.O."/>
            <person name="Eren A.M."/>
            <person name="Jay Z.J."/>
            <person name="Klingelsmith K.B."/>
            <person name="Rusch D.B."/>
            <person name="Inskeep W.P."/>
        </authorList>
    </citation>
    <scope>NUCLEOTIDE SEQUENCE [LARGE SCALE GENOMIC DNA]</scope>
    <source>
        <strain evidence="2 3">WS</strain>
    </source>
</reference>
<sequence length="198" mass="23209">MPRYKYSQLLEELRRSSLFTYSFVERAAGSYAKLLIHRLRERGEIEELIKGVYTFKKSPYMIVKAIPSYIGLGSAAFLHGAWDQVTAITVLSPMVSSSIKGGMREIAGYKVYLRRISEKMYFGYDYIFLDEIGEFLRVSDPEKTLIDILYYRYPFRDEIIPRLVEIVDRGKLLNYADEIRRRGVRGWRSLSNYLENLL</sequence>
<dbReference type="AlphaFoldDB" id="A0A429G3L3"/>
<dbReference type="InterPro" id="IPR025159">
    <property type="entry name" value="AbiEi_N"/>
</dbReference>
<organism evidence="2 3">
    <name type="scientific">Candidatus Korarchaeum cryptofilum</name>
    <dbReference type="NCBI Taxonomy" id="498846"/>
    <lineage>
        <taxon>Archaea</taxon>
        <taxon>Thermoproteota</taxon>
        <taxon>Candidatus Korarchaeia</taxon>
        <taxon>Candidatus Korarchaeales</taxon>
        <taxon>Candidatus Korarchaeaceae</taxon>
        <taxon>Candidatus Korarchaeum</taxon>
    </lineage>
</organism>
<dbReference type="RefSeq" id="WP_125742061.1">
    <property type="nucleotide sequence ID" value="NZ_RCOR01000031.1"/>
</dbReference>
<dbReference type="Proteomes" id="UP000278149">
    <property type="component" value="Unassembled WGS sequence"/>
</dbReference>
<evidence type="ECO:0000259" key="1">
    <source>
        <dbReference type="Pfam" id="PF13338"/>
    </source>
</evidence>
<dbReference type="Pfam" id="PF13338">
    <property type="entry name" value="AbiEi_4"/>
    <property type="match status" value="1"/>
</dbReference>
<proteinExistence type="predicted"/>